<dbReference type="EMBL" id="JAUSWJ010000001">
    <property type="protein sequence ID" value="MDQ0514578.1"/>
    <property type="molecule type" value="Genomic_DNA"/>
</dbReference>
<sequence length="73" mass="8120">MKSPCVRICTMDPDFGLCEGCGRTLEEIAGWMRMSDAERQALMAVLAERLAAKREAELRLPPVRGAPAGWRSR</sequence>
<evidence type="ECO:0000313" key="2">
    <source>
        <dbReference type="Proteomes" id="UP001223743"/>
    </source>
</evidence>
<dbReference type="Pfam" id="PF06945">
    <property type="entry name" value="DUF1289"/>
    <property type="match status" value="1"/>
</dbReference>
<dbReference type="PANTHER" id="PTHR35175">
    <property type="entry name" value="DUF1289 DOMAIN-CONTAINING PROTEIN"/>
    <property type="match status" value="1"/>
</dbReference>
<proteinExistence type="predicted"/>
<keyword evidence="2" id="KW-1185">Reference proteome</keyword>
<reference evidence="1 2" key="1">
    <citation type="submission" date="2023-07" db="EMBL/GenBank/DDBJ databases">
        <title>Genomic Encyclopedia of Type Strains, Phase IV (KMG-IV): sequencing the most valuable type-strain genomes for metagenomic binning, comparative biology and taxonomic classification.</title>
        <authorList>
            <person name="Goeker M."/>
        </authorList>
    </citation>
    <scope>NUCLEOTIDE SEQUENCE [LARGE SCALE GENOMIC DNA]</scope>
    <source>
        <strain evidence="1 2">B1-1</strain>
    </source>
</reference>
<evidence type="ECO:0000313" key="1">
    <source>
        <dbReference type="EMBL" id="MDQ0514578.1"/>
    </source>
</evidence>
<dbReference type="RefSeq" id="WP_266282079.1">
    <property type="nucleotide sequence ID" value="NZ_JAPKNF010000001.1"/>
</dbReference>
<protein>
    <submittedName>
        <fullName evidence="1">Fe-S protein YdhL (DUF1289 family)</fullName>
    </submittedName>
</protein>
<dbReference type="InterPro" id="IPR010710">
    <property type="entry name" value="DUF1289"/>
</dbReference>
<accession>A0ABU0M0W3</accession>
<dbReference type="PANTHER" id="PTHR35175:SF2">
    <property type="entry name" value="DUF1289 DOMAIN-CONTAINING PROTEIN"/>
    <property type="match status" value="1"/>
</dbReference>
<name>A0ABU0M0W3_9HYPH</name>
<gene>
    <name evidence="1" type="ORF">QO015_000191</name>
</gene>
<comment type="caution">
    <text evidence="1">The sequence shown here is derived from an EMBL/GenBank/DDBJ whole genome shotgun (WGS) entry which is preliminary data.</text>
</comment>
<dbReference type="Proteomes" id="UP001223743">
    <property type="component" value="Unassembled WGS sequence"/>
</dbReference>
<organism evidence="1 2">
    <name type="scientific">Kaistia geumhonensis</name>
    <dbReference type="NCBI Taxonomy" id="410839"/>
    <lineage>
        <taxon>Bacteria</taxon>
        <taxon>Pseudomonadati</taxon>
        <taxon>Pseudomonadota</taxon>
        <taxon>Alphaproteobacteria</taxon>
        <taxon>Hyphomicrobiales</taxon>
        <taxon>Kaistiaceae</taxon>
        <taxon>Kaistia</taxon>
    </lineage>
</organism>